<gene>
    <name evidence="3" type="ORF">Ami3637_16635</name>
</gene>
<dbReference type="InterPro" id="IPR050090">
    <property type="entry name" value="Tyrosine_recombinase_XerCD"/>
</dbReference>
<dbReference type="RefSeq" id="WP_162363554.1">
    <property type="nucleotide sequence ID" value="NZ_CP047591.1"/>
</dbReference>
<dbReference type="PROSITE" id="PS51898">
    <property type="entry name" value="TYR_RECOMBINASE"/>
    <property type="match status" value="1"/>
</dbReference>
<reference evidence="3 4" key="1">
    <citation type="submission" date="2020-01" db="EMBL/GenBank/DDBJ databases">
        <title>Genomic analysis of Aminipila sp. CBA3637.</title>
        <authorList>
            <person name="Kim Y.B."/>
            <person name="Roh S.W."/>
        </authorList>
    </citation>
    <scope>NUCLEOTIDE SEQUENCE [LARGE SCALE GENOMIC DNA]</scope>
    <source>
        <strain evidence="3 4">CBA3637</strain>
    </source>
</reference>
<dbReference type="GO" id="GO:0003677">
    <property type="term" value="F:DNA binding"/>
    <property type="evidence" value="ECO:0007669"/>
    <property type="project" value="InterPro"/>
</dbReference>
<keyword evidence="1" id="KW-0233">DNA recombination</keyword>
<evidence type="ECO:0000313" key="4">
    <source>
        <dbReference type="Proteomes" id="UP000463883"/>
    </source>
</evidence>
<accession>A0A6P1MJ78</accession>
<evidence type="ECO:0000256" key="1">
    <source>
        <dbReference type="ARBA" id="ARBA00023172"/>
    </source>
</evidence>
<keyword evidence="4" id="KW-1185">Reference proteome</keyword>
<dbReference type="KEGG" id="amic:Ami3637_16635"/>
<protein>
    <submittedName>
        <fullName evidence="3">Tyrosine-type recombinase/integrase</fullName>
    </submittedName>
</protein>
<dbReference type="Proteomes" id="UP000463883">
    <property type="component" value="Chromosome"/>
</dbReference>
<evidence type="ECO:0000313" key="3">
    <source>
        <dbReference type="EMBL" id="QHI73791.1"/>
    </source>
</evidence>
<dbReference type="GO" id="GO:0015074">
    <property type="term" value="P:DNA integration"/>
    <property type="evidence" value="ECO:0007669"/>
    <property type="project" value="InterPro"/>
</dbReference>
<dbReference type="AlphaFoldDB" id="A0A6P1MJ78"/>
<evidence type="ECO:0000259" key="2">
    <source>
        <dbReference type="PROSITE" id="PS51898"/>
    </source>
</evidence>
<dbReference type="EMBL" id="CP047591">
    <property type="protein sequence ID" value="QHI73791.1"/>
    <property type="molecule type" value="Genomic_DNA"/>
</dbReference>
<feature type="domain" description="Tyr recombinase" evidence="2">
    <location>
        <begin position="3"/>
        <end position="180"/>
    </location>
</feature>
<dbReference type="InterPro" id="IPR013762">
    <property type="entry name" value="Integrase-like_cat_sf"/>
</dbReference>
<dbReference type="InterPro" id="IPR011010">
    <property type="entry name" value="DNA_brk_join_enz"/>
</dbReference>
<dbReference type="GO" id="GO:0006310">
    <property type="term" value="P:DNA recombination"/>
    <property type="evidence" value="ECO:0007669"/>
    <property type="project" value="UniProtKB-KW"/>
</dbReference>
<organism evidence="3 4">
    <name type="scientific">Aminipila terrae</name>
    <dbReference type="NCBI Taxonomy" id="2697030"/>
    <lineage>
        <taxon>Bacteria</taxon>
        <taxon>Bacillati</taxon>
        <taxon>Bacillota</taxon>
        <taxon>Clostridia</taxon>
        <taxon>Peptostreptococcales</taxon>
        <taxon>Anaerovoracaceae</taxon>
        <taxon>Aminipila</taxon>
    </lineage>
</organism>
<dbReference type="PANTHER" id="PTHR30349">
    <property type="entry name" value="PHAGE INTEGRASE-RELATED"/>
    <property type="match status" value="1"/>
</dbReference>
<dbReference type="InterPro" id="IPR002104">
    <property type="entry name" value="Integrase_catalytic"/>
</dbReference>
<name>A0A6P1MJ78_9FIRM</name>
<sequence>MNSVDPIRSTKDISNFVDYLRGKNERDYILALTGFYSGYRISDILNLKVKDFHNRDYFYFREKKTKKQTKLLINPILKKAANEYIEQNDLEDNDYIFKSQKGYNQPISRQRAYKVLKDAARAVGLQGNFGTHSLRKTMGYHYYQQTKDVVTLKMIFNHSSVDVTLIYIGITQDVMNDKLKGFKLY</sequence>
<proteinExistence type="predicted"/>
<dbReference type="Gene3D" id="1.10.443.10">
    <property type="entry name" value="Intergrase catalytic core"/>
    <property type="match status" value="1"/>
</dbReference>
<dbReference type="PANTHER" id="PTHR30349:SF82">
    <property type="entry name" value="INTEGRASE_RECOMBINASE YOEC-RELATED"/>
    <property type="match status" value="1"/>
</dbReference>
<dbReference type="SUPFAM" id="SSF56349">
    <property type="entry name" value="DNA breaking-rejoining enzymes"/>
    <property type="match status" value="1"/>
</dbReference>
<dbReference type="Pfam" id="PF00589">
    <property type="entry name" value="Phage_integrase"/>
    <property type="match status" value="1"/>
</dbReference>